<name>A0ABS2QAB1_9BACL</name>
<keyword evidence="3 9" id="KW-0699">rRNA-binding</keyword>
<keyword evidence="7 9" id="KW-0687">Ribonucleoprotein</keyword>
<accession>A0ABS2QAB1</accession>
<gene>
    <name evidence="9" type="primary">rplA</name>
    <name evidence="11" type="ORF">JOC27_002009</name>
</gene>
<evidence type="ECO:0000256" key="2">
    <source>
        <dbReference type="ARBA" id="ARBA00022491"/>
    </source>
</evidence>
<comment type="similarity">
    <text evidence="1 9 10">Belongs to the universal ribosomal protein uL1 family.</text>
</comment>
<dbReference type="PIRSF" id="PIRSF002155">
    <property type="entry name" value="Ribosomal_L1"/>
    <property type="match status" value="1"/>
</dbReference>
<evidence type="ECO:0000256" key="7">
    <source>
        <dbReference type="ARBA" id="ARBA00023274"/>
    </source>
</evidence>
<comment type="function">
    <text evidence="9">Protein L1 is also a translational repressor protein, it controls the translation of the L11 operon by binding to its mRNA.</text>
</comment>
<dbReference type="InterPro" id="IPR023674">
    <property type="entry name" value="Ribosomal_uL1-like"/>
</dbReference>
<evidence type="ECO:0000313" key="11">
    <source>
        <dbReference type="EMBL" id="MBM7658556.1"/>
    </source>
</evidence>
<dbReference type="InterPro" id="IPR023673">
    <property type="entry name" value="Ribosomal_uL1_CS"/>
</dbReference>
<evidence type="ECO:0000256" key="9">
    <source>
        <dbReference type="HAMAP-Rule" id="MF_01318"/>
    </source>
</evidence>
<dbReference type="RefSeq" id="WP_205007118.1">
    <property type="nucleotide sequence ID" value="NZ_CBCRXA010000020.1"/>
</dbReference>
<dbReference type="EMBL" id="JAFBEV010000019">
    <property type="protein sequence ID" value="MBM7658556.1"/>
    <property type="molecule type" value="Genomic_DNA"/>
</dbReference>
<evidence type="ECO:0000256" key="10">
    <source>
        <dbReference type="RuleBase" id="RU000659"/>
    </source>
</evidence>
<evidence type="ECO:0000256" key="1">
    <source>
        <dbReference type="ARBA" id="ARBA00010531"/>
    </source>
</evidence>
<dbReference type="Gene3D" id="3.40.50.790">
    <property type="match status" value="1"/>
</dbReference>
<dbReference type="InterPro" id="IPR028364">
    <property type="entry name" value="Ribosomal_uL1/biogenesis"/>
</dbReference>
<sequence length="230" mass="24600">MAKKGKKYLEAAKLVDRTKAYDIEEAVSLVKKTAIAAFDESVDVAVRLGVDTRKNDQQVRGAVVLPNGTGKTQRVLVFAKGDKAKEAQAAGADYVGEQDLVEKISGGWFDFDVVVATPDMMAQVGRLGRVLGPKGLMPNPKTGTVTFDVEKAVKEIKAGKVEYRAQKDGNVHVPVGKVSFDDQKLVENIKVLIETLVKAKPAAAKGTYMKNIAISSTMGPGVKVAVASIR</sequence>
<dbReference type="InterPro" id="IPR005878">
    <property type="entry name" value="Ribosom_uL1_bac-type"/>
</dbReference>
<dbReference type="SUPFAM" id="SSF56808">
    <property type="entry name" value="Ribosomal protein L1"/>
    <property type="match status" value="1"/>
</dbReference>
<keyword evidence="6 9" id="KW-0689">Ribosomal protein</keyword>
<protein>
    <recommendedName>
        <fullName evidence="8 9">Large ribosomal subunit protein uL1</fullName>
    </recommendedName>
</protein>
<comment type="caution">
    <text evidence="11">The sequence shown here is derived from an EMBL/GenBank/DDBJ whole genome shotgun (WGS) entry which is preliminary data.</text>
</comment>
<dbReference type="PROSITE" id="PS01199">
    <property type="entry name" value="RIBOSOMAL_L1"/>
    <property type="match status" value="1"/>
</dbReference>
<dbReference type="InterPro" id="IPR002143">
    <property type="entry name" value="Ribosomal_uL1"/>
</dbReference>
<evidence type="ECO:0000256" key="8">
    <source>
        <dbReference type="ARBA" id="ARBA00035241"/>
    </source>
</evidence>
<dbReference type="Pfam" id="PF00687">
    <property type="entry name" value="Ribosomal_L1"/>
    <property type="match status" value="1"/>
</dbReference>
<keyword evidence="4 9" id="KW-0810">Translation regulation</keyword>
<evidence type="ECO:0000313" key="12">
    <source>
        <dbReference type="Proteomes" id="UP000823201"/>
    </source>
</evidence>
<evidence type="ECO:0000256" key="4">
    <source>
        <dbReference type="ARBA" id="ARBA00022845"/>
    </source>
</evidence>
<dbReference type="Proteomes" id="UP000823201">
    <property type="component" value="Unassembled WGS sequence"/>
</dbReference>
<dbReference type="CDD" id="cd00403">
    <property type="entry name" value="Ribosomal_L1"/>
    <property type="match status" value="1"/>
</dbReference>
<dbReference type="PANTHER" id="PTHR36427:SF3">
    <property type="entry name" value="LARGE RIBOSOMAL SUBUNIT PROTEIN UL1M"/>
    <property type="match status" value="1"/>
</dbReference>
<evidence type="ECO:0000256" key="5">
    <source>
        <dbReference type="ARBA" id="ARBA00022884"/>
    </source>
</evidence>
<keyword evidence="9" id="KW-0820">tRNA-binding</keyword>
<evidence type="ECO:0000256" key="3">
    <source>
        <dbReference type="ARBA" id="ARBA00022730"/>
    </source>
</evidence>
<dbReference type="HAMAP" id="MF_01318_B">
    <property type="entry name" value="Ribosomal_uL1_B"/>
    <property type="match status" value="1"/>
</dbReference>
<keyword evidence="12" id="KW-1185">Reference proteome</keyword>
<dbReference type="PANTHER" id="PTHR36427">
    <property type="entry name" value="54S RIBOSOMAL PROTEIN L1, MITOCHONDRIAL"/>
    <property type="match status" value="1"/>
</dbReference>
<reference evidence="11 12" key="1">
    <citation type="submission" date="2021-01" db="EMBL/GenBank/DDBJ databases">
        <title>Genomic Encyclopedia of Type Strains, Phase IV (KMG-IV): sequencing the most valuable type-strain genomes for metagenomic binning, comparative biology and taxonomic classification.</title>
        <authorList>
            <person name="Goeker M."/>
        </authorList>
    </citation>
    <scope>NUCLEOTIDE SEQUENCE [LARGE SCALE GENOMIC DNA]</scope>
    <source>
        <strain evidence="11 12">DSM 100968</strain>
    </source>
</reference>
<dbReference type="GO" id="GO:0005840">
    <property type="term" value="C:ribosome"/>
    <property type="evidence" value="ECO:0007669"/>
    <property type="project" value="UniProtKB-KW"/>
</dbReference>
<dbReference type="Gene3D" id="3.30.190.20">
    <property type="match status" value="1"/>
</dbReference>
<dbReference type="InterPro" id="IPR016095">
    <property type="entry name" value="Ribosomal_uL1_3-a/b-sand"/>
</dbReference>
<evidence type="ECO:0000256" key="6">
    <source>
        <dbReference type="ARBA" id="ARBA00022980"/>
    </source>
</evidence>
<keyword evidence="2 9" id="KW-0678">Repressor</keyword>
<keyword evidence="5 9" id="KW-0694">RNA-binding</keyword>
<comment type="function">
    <text evidence="9">Binds directly to 23S rRNA. The L1 stalk is quite mobile in the ribosome, and is involved in E site tRNA release.</text>
</comment>
<dbReference type="NCBIfam" id="TIGR01169">
    <property type="entry name" value="rplA_bact"/>
    <property type="match status" value="1"/>
</dbReference>
<proteinExistence type="inferred from homology"/>
<organism evidence="11 12">
    <name type="scientific">Sporolactobacillus spathodeae</name>
    <dbReference type="NCBI Taxonomy" id="1465502"/>
    <lineage>
        <taxon>Bacteria</taxon>
        <taxon>Bacillati</taxon>
        <taxon>Bacillota</taxon>
        <taxon>Bacilli</taxon>
        <taxon>Bacillales</taxon>
        <taxon>Sporolactobacillaceae</taxon>
        <taxon>Sporolactobacillus</taxon>
    </lineage>
</organism>
<comment type="subunit">
    <text evidence="9">Part of the 50S ribosomal subunit.</text>
</comment>